<dbReference type="Gene3D" id="2.30.110.10">
    <property type="entry name" value="Electron Transport, Fmn-binding Protein, Chain A"/>
    <property type="match status" value="1"/>
</dbReference>
<name>X1F7Z9_9ZZZZ</name>
<dbReference type="Pfam" id="PF04289">
    <property type="entry name" value="DUF447_N"/>
    <property type="match status" value="1"/>
</dbReference>
<evidence type="ECO:0000313" key="2">
    <source>
        <dbReference type="EMBL" id="GAH41766.1"/>
    </source>
</evidence>
<dbReference type="SUPFAM" id="SSF50475">
    <property type="entry name" value="FMN-binding split barrel"/>
    <property type="match status" value="1"/>
</dbReference>
<organism evidence="2">
    <name type="scientific">marine sediment metagenome</name>
    <dbReference type="NCBI Taxonomy" id="412755"/>
    <lineage>
        <taxon>unclassified sequences</taxon>
        <taxon>metagenomes</taxon>
        <taxon>ecological metagenomes</taxon>
    </lineage>
</organism>
<dbReference type="AlphaFoldDB" id="X1F7Z9"/>
<dbReference type="InterPro" id="IPR007386">
    <property type="entry name" value="DUF447_N"/>
</dbReference>
<dbReference type="EMBL" id="BARU01009800">
    <property type="protein sequence ID" value="GAH41766.1"/>
    <property type="molecule type" value="Genomic_DNA"/>
</dbReference>
<feature type="domain" description="DUF447" evidence="1">
    <location>
        <begin position="15"/>
        <end position="74"/>
    </location>
</feature>
<reference evidence="2" key="1">
    <citation type="journal article" date="2014" name="Front. Microbiol.">
        <title>High frequency of phylogenetically diverse reductive dehalogenase-homologous genes in deep subseafloor sedimentary metagenomes.</title>
        <authorList>
            <person name="Kawai M."/>
            <person name="Futagami T."/>
            <person name="Toyoda A."/>
            <person name="Takaki Y."/>
            <person name="Nishi S."/>
            <person name="Hori S."/>
            <person name="Arai W."/>
            <person name="Tsubouchi T."/>
            <person name="Morono Y."/>
            <person name="Uchiyama I."/>
            <person name="Ito T."/>
            <person name="Fujiyama A."/>
            <person name="Inagaki F."/>
            <person name="Takami H."/>
        </authorList>
    </citation>
    <scope>NUCLEOTIDE SEQUENCE</scope>
    <source>
        <strain evidence="2">Expedition CK06-06</strain>
    </source>
</reference>
<proteinExistence type="predicted"/>
<dbReference type="InterPro" id="IPR012349">
    <property type="entry name" value="Split_barrel_FMN-bd"/>
</dbReference>
<accession>X1F7Z9</accession>
<protein>
    <recommendedName>
        <fullName evidence="1">DUF447 domain-containing protein</fullName>
    </recommendedName>
</protein>
<sequence>MFNNQDFGLKEGNLYEIIATTYSITKNGKEIKPNASCMGIRMIEGEQIQISPFYNTITYKNLKEYSTIVINFIYEFLEVFQ</sequence>
<gene>
    <name evidence="2" type="ORF">S03H2_18848</name>
</gene>
<comment type="caution">
    <text evidence="2">The sequence shown here is derived from an EMBL/GenBank/DDBJ whole genome shotgun (WGS) entry which is preliminary data.</text>
</comment>
<evidence type="ECO:0000259" key="1">
    <source>
        <dbReference type="Pfam" id="PF04289"/>
    </source>
</evidence>